<organism evidence="2 3">
    <name type="scientific">Melipona bicolor</name>
    <dbReference type="NCBI Taxonomy" id="60889"/>
    <lineage>
        <taxon>Eukaryota</taxon>
        <taxon>Metazoa</taxon>
        <taxon>Ecdysozoa</taxon>
        <taxon>Arthropoda</taxon>
        <taxon>Hexapoda</taxon>
        <taxon>Insecta</taxon>
        <taxon>Pterygota</taxon>
        <taxon>Neoptera</taxon>
        <taxon>Endopterygota</taxon>
        <taxon>Hymenoptera</taxon>
        <taxon>Apocrita</taxon>
        <taxon>Aculeata</taxon>
        <taxon>Apoidea</taxon>
        <taxon>Anthophila</taxon>
        <taxon>Apidae</taxon>
        <taxon>Melipona</taxon>
    </lineage>
</organism>
<sequence length="70" mass="7848">MREVGAGNNRSLVDRASSVNLYPRRFHSMVDDGATSPEARYDERLFPTNCTSRRSRRYGLPGNTSPTGSR</sequence>
<comment type="caution">
    <text evidence="2">The sequence shown here is derived from an EMBL/GenBank/DDBJ whole genome shotgun (WGS) entry which is preliminary data.</text>
</comment>
<evidence type="ECO:0000256" key="1">
    <source>
        <dbReference type="SAM" id="MobiDB-lite"/>
    </source>
</evidence>
<name>A0AA40FZ85_9HYME</name>
<dbReference type="Proteomes" id="UP001177670">
    <property type="component" value="Unassembled WGS sequence"/>
</dbReference>
<feature type="region of interest" description="Disordered" evidence="1">
    <location>
        <begin position="50"/>
        <end position="70"/>
    </location>
</feature>
<protein>
    <submittedName>
        <fullName evidence="2">Uncharacterized protein</fullName>
    </submittedName>
</protein>
<keyword evidence="3" id="KW-1185">Reference proteome</keyword>
<evidence type="ECO:0000313" key="2">
    <source>
        <dbReference type="EMBL" id="KAK1128107.1"/>
    </source>
</evidence>
<dbReference type="AlphaFoldDB" id="A0AA40FZ85"/>
<evidence type="ECO:0000313" key="3">
    <source>
        <dbReference type="Proteomes" id="UP001177670"/>
    </source>
</evidence>
<dbReference type="EMBL" id="JAHYIQ010000011">
    <property type="protein sequence ID" value="KAK1128107.1"/>
    <property type="molecule type" value="Genomic_DNA"/>
</dbReference>
<reference evidence="2" key="1">
    <citation type="submission" date="2021-10" db="EMBL/GenBank/DDBJ databases">
        <title>Melipona bicolor Genome sequencing and assembly.</title>
        <authorList>
            <person name="Araujo N.S."/>
            <person name="Arias M.C."/>
        </authorList>
    </citation>
    <scope>NUCLEOTIDE SEQUENCE</scope>
    <source>
        <strain evidence="2">USP_2M_L1-L4_2017</strain>
        <tissue evidence="2">Whole body</tissue>
    </source>
</reference>
<gene>
    <name evidence="2" type="ORF">K0M31_003592</name>
</gene>
<accession>A0AA40FZ85</accession>
<proteinExistence type="predicted"/>